<dbReference type="InterPro" id="IPR049326">
    <property type="entry name" value="Rhodopsin_dom_fungi"/>
</dbReference>
<accession>A0A8H4CJ62</accession>
<evidence type="ECO:0000256" key="2">
    <source>
        <dbReference type="ARBA" id="ARBA00022692"/>
    </source>
</evidence>
<evidence type="ECO:0000256" key="6">
    <source>
        <dbReference type="SAM" id="MobiDB-lite"/>
    </source>
</evidence>
<keyword evidence="10" id="KW-1185">Reference proteome</keyword>
<feature type="domain" description="Rhodopsin" evidence="8">
    <location>
        <begin position="101"/>
        <end position="326"/>
    </location>
</feature>
<feature type="compositionally biased region" description="Basic and acidic residues" evidence="6">
    <location>
        <begin position="401"/>
        <end position="415"/>
    </location>
</feature>
<evidence type="ECO:0000256" key="3">
    <source>
        <dbReference type="ARBA" id="ARBA00022989"/>
    </source>
</evidence>
<evidence type="ECO:0000256" key="4">
    <source>
        <dbReference type="ARBA" id="ARBA00023136"/>
    </source>
</evidence>
<reference evidence="9" key="2">
    <citation type="submission" date="2020-03" db="EMBL/GenBank/DDBJ databases">
        <authorList>
            <person name="Fu F.-F."/>
            <person name="Chen J."/>
        </authorList>
    </citation>
    <scope>NUCLEOTIDE SEQUENCE</scope>
    <source>
        <strain evidence="9">Lc1</strain>
    </source>
</reference>
<feature type="region of interest" description="Disordered" evidence="6">
    <location>
        <begin position="364"/>
        <end position="415"/>
    </location>
</feature>
<feature type="region of interest" description="Disordered" evidence="6">
    <location>
        <begin position="1"/>
        <end position="27"/>
    </location>
</feature>
<comment type="caution">
    <text evidence="9">The sequence shown here is derived from an EMBL/GenBank/DDBJ whole genome shotgun (WGS) entry which is preliminary data.</text>
</comment>
<comment type="similarity">
    <text evidence="5">Belongs to the SAT4 family.</text>
</comment>
<name>A0A8H4CJ62_COLGL</name>
<feature type="transmembrane region" description="Helical" evidence="7">
    <location>
        <begin position="269"/>
        <end position="288"/>
    </location>
</feature>
<feature type="transmembrane region" description="Helical" evidence="7">
    <location>
        <begin position="232"/>
        <end position="257"/>
    </location>
</feature>
<evidence type="ECO:0000256" key="7">
    <source>
        <dbReference type="SAM" id="Phobius"/>
    </source>
</evidence>
<protein>
    <recommendedName>
        <fullName evidence="8">Rhodopsin domain-containing protein</fullName>
    </recommendedName>
</protein>
<evidence type="ECO:0000313" key="10">
    <source>
        <dbReference type="Proteomes" id="UP000613401"/>
    </source>
</evidence>
<dbReference type="PANTHER" id="PTHR33048">
    <property type="entry name" value="PTH11-LIKE INTEGRAL MEMBRANE PROTEIN (AFU_ORTHOLOGUE AFUA_5G11245)"/>
    <property type="match status" value="1"/>
</dbReference>
<dbReference type="GeneID" id="69011261"/>
<organism evidence="9 10">
    <name type="scientific">Colletotrichum gloeosporioides</name>
    <name type="common">Anthracnose fungus</name>
    <name type="synonym">Glomerella cingulata</name>
    <dbReference type="NCBI Taxonomy" id="474922"/>
    <lineage>
        <taxon>Eukaryota</taxon>
        <taxon>Fungi</taxon>
        <taxon>Dikarya</taxon>
        <taxon>Ascomycota</taxon>
        <taxon>Pezizomycotina</taxon>
        <taxon>Sordariomycetes</taxon>
        <taxon>Hypocreomycetidae</taxon>
        <taxon>Glomerellales</taxon>
        <taxon>Glomerellaceae</taxon>
        <taxon>Colletotrichum</taxon>
        <taxon>Colletotrichum gloeosporioides species complex</taxon>
    </lineage>
</organism>
<dbReference type="AlphaFoldDB" id="A0A8H4CJ62"/>
<dbReference type="RefSeq" id="XP_045263995.1">
    <property type="nucleotide sequence ID" value="XM_045404160.1"/>
</dbReference>
<evidence type="ECO:0000259" key="8">
    <source>
        <dbReference type="Pfam" id="PF20684"/>
    </source>
</evidence>
<keyword evidence="2 7" id="KW-0812">Transmembrane</keyword>
<dbReference type="InterPro" id="IPR052337">
    <property type="entry name" value="SAT4-like"/>
</dbReference>
<dbReference type="GO" id="GO:0016020">
    <property type="term" value="C:membrane"/>
    <property type="evidence" value="ECO:0007669"/>
    <property type="project" value="UniProtKB-SubCell"/>
</dbReference>
<keyword evidence="3 7" id="KW-1133">Transmembrane helix</keyword>
<dbReference type="Pfam" id="PF20684">
    <property type="entry name" value="Fung_rhodopsin"/>
    <property type="match status" value="1"/>
</dbReference>
<gene>
    <name evidence="9" type="ORF">GCG54_00004105</name>
</gene>
<feature type="transmembrane region" description="Helical" evidence="7">
    <location>
        <begin position="74"/>
        <end position="94"/>
    </location>
</feature>
<keyword evidence="4 7" id="KW-0472">Membrane</keyword>
<dbReference type="EMBL" id="WVTB01000048">
    <property type="protein sequence ID" value="KAF3804836.1"/>
    <property type="molecule type" value="Genomic_DNA"/>
</dbReference>
<proteinExistence type="inferred from homology"/>
<evidence type="ECO:0000256" key="1">
    <source>
        <dbReference type="ARBA" id="ARBA00004141"/>
    </source>
</evidence>
<evidence type="ECO:0000256" key="5">
    <source>
        <dbReference type="ARBA" id="ARBA00038359"/>
    </source>
</evidence>
<comment type="subcellular location">
    <subcellularLocation>
        <location evidence="1">Membrane</location>
        <topology evidence="1">Multi-pass membrane protein</topology>
    </subcellularLocation>
</comment>
<dbReference type="PANTHER" id="PTHR33048:SF110">
    <property type="entry name" value="UBID FAMILY DECARBOXYLASE"/>
    <property type="match status" value="1"/>
</dbReference>
<dbReference type="Proteomes" id="UP000613401">
    <property type="component" value="Unassembled WGS sequence"/>
</dbReference>
<feature type="transmembrane region" description="Helical" evidence="7">
    <location>
        <begin position="189"/>
        <end position="212"/>
    </location>
</feature>
<feature type="transmembrane region" description="Helical" evidence="7">
    <location>
        <begin position="106"/>
        <end position="128"/>
    </location>
</feature>
<reference evidence="9" key="1">
    <citation type="journal article" date="2020" name="Phytopathology">
        <title>Genome sequence and comparative analysis of Colletotrichum gloeosporioides isolated from Liriodendron leaves.</title>
        <authorList>
            <person name="Fu F.F."/>
            <person name="Hao Z."/>
            <person name="Wang P."/>
            <person name="Lu Y."/>
            <person name="Xue L.J."/>
            <person name="Wei G."/>
            <person name="Tian Y."/>
            <person name="Baishi H."/>
            <person name="Xu H."/>
            <person name="Shi J."/>
            <person name="Cheng T."/>
            <person name="Wang G."/>
            <person name="Yi Y."/>
            <person name="Chen J."/>
        </authorList>
    </citation>
    <scope>NUCLEOTIDE SEQUENCE</scope>
    <source>
        <strain evidence="9">Lc1</strain>
    </source>
</reference>
<feature type="transmembrane region" description="Helical" evidence="7">
    <location>
        <begin position="300"/>
        <end position="320"/>
    </location>
</feature>
<evidence type="ECO:0000313" key="9">
    <source>
        <dbReference type="EMBL" id="KAF3804836.1"/>
    </source>
</evidence>
<sequence>MNPSHADEGASPQSNFRVATSDERSQRTSMVDLGVNGIDANIESGIRRTVRFGSAWLHPVTNMGNPVEMTAECWVWYCLAMTAVVIRFTSQYIVRKRKFIKEIPPDDILMLLLSITYTTAIVALFLYFEIVSEVDLDNITAEDNFVVGRKLGILNILAETSMQTTLWGNKCCILLLYHRLTLFCHHRRMWVLVSAYVALAYVAVIVALYGGWCRPFSGYLVLEPDNMECLTWLHYNSLQLSLNLSTDLILLIIPVVLISRLNMKIGKKILLVCLFSLGIFVMLAAILTKVSVFTNQTAPIWFLWCVREVSTAMLVGNLPLCMPTFRMWWRFFFPGSGASATPGPHESASGASAVTKRSVATTAAFSEATGGGGESSTWGSSPARSRMNDDIEMYGTSKAGARGEGRRLSVDEESV</sequence>